<dbReference type="SUPFAM" id="SSF51445">
    <property type="entry name" value="(Trans)glycosidases"/>
    <property type="match status" value="1"/>
</dbReference>
<feature type="chain" id="PRO_5036720448" evidence="6">
    <location>
        <begin position="25"/>
        <end position="709"/>
    </location>
</feature>
<evidence type="ECO:0000313" key="9">
    <source>
        <dbReference type="Proteomes" id="UP000887540"/>
    </source>
</evidence>
<evidence type="ECO:0000259" key="7">
    <source>
        <dbReference type="Pfam" id="PF01055"/>
    </source>
</evidence>
<feature type="domain" description="Glycosyl hydrolase family 31 C-terminal" evidence="8">
    <location>
        <begin position="567"/>
        <end position="646"/>
    </location>
</feature>
<dbReference type="InterPro" id="IPR048395">
    <property type="entry name" value="Glyco_hydro_31_C"/>
</dbReference>
<reference evidence="10" key="1">
    <citation type="submission" date="2022-11" db="UniProtKB">
        <authorList>
            <consortium name="WormBaseParasite"/>
        </authorList>
    </citation>
    <scope>IDENTIFICATION</scope>
</reference>
<feature type="region of interest" description="Disordered" evidence="5">
    <location>
        <begin position="658"/>
        <end position="679"/>
    </location>
</feature>
<protein>
    <submittedName>
        <fullName evidence="10">Glycoside hydrolase family 31 protein</fullName>
    </submittedName>
</protein>
<dbReference type="InterPro" id="IPR000322">
    <property type="entry name" value="Glyco_hydro_31_TIM"/>
</dbReference>
<dbReference type="GO" id="GO:0004553">
    <property type="term" value="F:hydrolase activity, hydrolyzing O-glycosyl compounds"/>
    <property type="evidence" value="ECO:0007669"/>
    <property type="project" value="InterPro"/>
</dbReference>
<organism evidence="9 10">
    <name type="scientific">Acrobeloides nanus</name>
    <dbReference type="NCBI Taxonomy" id="290746"/>
    <lineage>
        <taxon>Eukaryota</taxon>
        <taxon>Metazoa</taxon>
        <taxon>Ecdysozoa</taxon>
        <taxon>Nematoda</taxon>
        <taxon>Chromadorea</taxon>
        <taxon>Rhabditida</taxon>
        <taxon>Tylenchina</taxon>
        <taxon>Cephalobomorpha</taxon>
        <taxon>Cephaloboidea</taxon>
        <taxon>Cephalobidae</taxon>
        <taxon>Acrobeloides</taxon>
    </lineage>
</organism>
<dbReference type="InterPro" id="IPR017853">
    <property type="entry name" value="GH"/>
</dbReference>
<dbReference type="InterPro" id="IPR013780">
    <property type="entry name" value="Glyco_hydro_b"/>
</dbReference>
<dbReference type="PANTHER" id="PTHR43053:SF4">
    <property type="entry name" value="MYOGENESIS-REGULATING GLYCOSIDASE"/>
    <property type="match status" value="1"/>
</dbReference>
<sequence>MNHLCTILKLTYLCLLFIGPSSSANTTLGQLTIDSSGHNATLTTASGYPLQLNLGLSIPSNVLKFSYIGKSLQVLYEDKSILKIELVDTKHDVDVYKFKWSNPQNYSYLRDDIILDDSVFWYGGMQRLQQAWPMNVKDEITMMPYVIDDLWITLASGQERFWLCSKKIAIFVPDWVPLWHAIQNNSLTLQSQVVNTDENLQAQINSPYLSFPPASLLDFLEYEIWVVKDDRTSLSSFYQTSAKNLLKTPLGTIDPLLIEKPIWTTWARYFRTINESYLLEFADEIVSNGFPIAQLELDDSWTTHYGDYQVNTEKFPDFTGMIDSLRQNNIRLTAWVNPFVRNDSVNFANQSLHDYFIKTENGTPGFVWWWDGPHINSYAIDVTNPTAFDWFSGQLQSVKDMGVYAFKYDAGETRYLPTNFRLFAGTEPNDYSRAYVRFASSFGGAVEARVGSRTQELPILIRTLDRASDWYEYGLQTLIPNTLNFGLHGYFWNLPDIIGGNGVNTTTDKDLYIRWVQTTTFLMTMQFSVTPWDFDDETVEISKKMLAIRANWTDFLKEEAQKAVLTGIPMYRPLWWELETQEALNCSDQFFVGDRLLVAPVVYENAISRKVILPGGTWKDQNGAVIQGLQTVEVQAPLDVLPYFERISNLNELSSTSSPNGTITLPNPSSTITPTNPSNTTNPSNMQILLVPRIEFCLFVVLFSYFLVV</sequence>
<comment type="similarity">
    <text evidence="1 4">Belongs to the glycosyl hydrolase 31 family.</text>
</comment>
<dbReference type="AlphaFoldDB" id="A0A914EBB3"/>
<dbReference type="Gene3D" id="2.60.40.1180">
    <property type="entry name" value="Golgi alpha-mannosidase II"/>
    <property type="match status" value="1"/>
</dbReference>
<accession>A0A914EBB3</accession>
<dbReference type="GO" id="GO:0005975">
    <property type="term" value="P:carbohydrate metabolic process"/>
    <property type="evidence" value="ECO:0007669"/>
    <property type="project" value="InterPro"/>
</dbReference>
<name>A0A914EBB3_9BILA</name>
<proteinExistence type="inferred from homology"/>
<feature type="signal peptide" evidence="6">
    <location>
        <begin position="1"/>
        <end position="24"/>
    </location>
</feature>
<evidence type="ECO:0000256" key="4">
    <source>
        <dbReference type="RuleBase" id="RU361185"/>
    </source>
</evidence>
<evidence type="ECO:0000256" key="3">
    <source>
        <dbReference type="ARBA" id="ARBA00023295"/>
    </source>
</evidence>
<dbReference type="Gene3D" id="3.20.20.80">
    <property type="entry name" value="Glycosidases"/>
    <property type="match status" value="1"/>
</dbReference>
<evidence type="ECO:0000256" key="2">
    <source>
        <dbReference type="ARBA" id="ARBA00022801"/>
    </source>
</evidence>
<evidence type="ECO:0000256" key="5">
    <source>
        <dbReference type="SAM" id="MobiDB-lite"/>
    </source>
</evidence>
<dbReference type="InterPro" id="IPR050985">
    <property type="entry name" value="Alpha-glycosidase_related"/>
</dbReference>
<keyword evidence="9" id="KW-1185">Reference proteome</keyword>
<feature type="domain" description="Glycoside hydrolase family 31 TIM barrel" evidence="7">
    <location>
        <begin position="465"/>
        <end position="554"/>
    </location>
</feature>
<evidence type="ECO:0000256" key="1">
    <source>
        <dbReference type="ARBA" id="ARBA00007806"/>
    </source>
</evidence>
<dbReference type="SUPFAM" id="SSF51011">
    <property type="entry name" value="Glycosyl hydrolase domain"/>
    <property type="match status" value="1"/>
</dbReference>
<feature type="compositionally biased region" description="Low complexity" evidence="5">
    <location>
        <begin position="662"/>
        <end position="679"/>
    </location>
</feature>
<evidence type="ECO:0000259" key="8">
    <source>
        <dbReference type="Pfam" id="PF21365"/>
    </source>
</evidence>
<dbReference type="PANTHER" id="PTHR43053">
    <property type="entry name" value="GLYCOSIDASE FAMILY 31"/>
    <property type="match status" value="1"/>
</dbReference>
<keyword evidence="2 4" id="KW-0378">Hydrolase</keyword>
<dbReference type="Pfam" id="PF01055">
    <property type="entry name" value="Glyco_hydro_31_2nd"/>
    <property type="match status" value="2"/>
</dbReference>
<dbReference type="Pfam" id="PF21365">
    <property type="entry name" value="Glyco_hydro_31_3rd"/>
    <property type="match status" value="1"/>
</dbReference>
<dbReference type="Proteomes" id="UP000887540">
    <property type="component" value="Unplaced"/>
</dbReference>
<evidence type="ECO:0000256" key="6">
    <source>
        <dbReference type="SAM" id="SignalP"/>
    </source>
</evidence>
<feature type="domain" description="Glycoside hydrolase family 31 TIM barrel" evidence="7">
    <location>
        <begin position="268"/>
        <end position="426"/>
    </location>
</feature>
<keyword evidence="3 4" id="KW-0326">Glycosidase</keyword>
<keyword evidence="6" id="KW-0732">Signal</keyword>
<dbReference type="CDD" id="cd06592">
    <property type="entry name" value="GH31_NET37"/>
    <property type="match status" value="1"/>
</dbReference>
<dbReference type="WBParaSite" id="ACRNAN_scaffold6625.g30016.t1">
    <property type="protein sequence ID" value="ACRNAN_scaffold6625.g30016.t1"/>
    <property type="gene ID" value="ACRNAN_scaffold6625.g30016"/>
</dbReference>
<evidence type="ECO:0000313" key="10">
    <source>
        <dbReference type="WBParaSite" id="ACRNAN_scaffold6625.g30016.t1"/>
    </source>
</evidence>